<feature type="binding site" evidence="5 6">
    <location>
        <position position="53"/>
    </location>
    <ligand>
        <name>substrate</name>
    </ligand>
</feature>
<dbReference type="CDD" id="cd00401">
    <property type="entry name" value="SAHH"/>
    <property type="match status" value="1"/>
</dbReference>
<dbReference type="Pfam" id="PF05221">
    <property type="entry name" value="AdoHcyase"/>
    <property type="match status" value="1"/>
</dbReference>
<evidence type="ECO:0000313" key="12">
    <source>
        <dbReference type="Proteomes" id="UP000660745"/>
    </source>
</evidence>
<dbReference type="NCBIfam" id="NF004005">
    <property type="entry name" value="PRK05476.2-3"/>
    <property type="match status" value="1"/>
</dbReference>
<dbReference type="InterPro" id="IPR015878">
    <property type="entry name" value="Ado_hCys_hydrolase_NAD-bd"/>
</dbReference>
<evidence type="ECO:0000256" key="7">
    <source>
        <dbReference type="PIRSR" id="PIRSR001109-2"/>
    </source>
</evidence>
<dbReference type="Proteomes" id="UP000660745">
    <property type="component" value="Unassembled WGS sequence"/>
</dbReference>
<feature type="binding site" evidence="7">
    <location>
        <position position="396"/>
    </location>
    <ligand>
        <name>NAD(+)</name>
        <dbReference type="ChEBI" id="CHEBI:57540"/>
    </ligand>
</feature>
<feature type="binding site" evidence="5">
    <location>
        <position position="233"/>
    </location>
    <ligand>
        <name>NAD(+)</name>
        <dbReference type="ChEBI" id="CHEBI:57540"/>
    </ligand>
</feature>
<comment type="function">
    <text evidence="5">May play a key role in the regulation of the intracellular concentration of adenosylhomocysteine.</text>
</comment>
<evidence type="ECO:0000256" key="8">
    <source>
        <dbReference type="RuleBase" id="RU000548"/>
    </source>
</evidence>
<evidence type="ECO:0000256" key="5">
    <source>
        <dbReference type="HAMAP-Rule" id="MF_00563"/>
    </source>
</evidence>
<dbReference type="InterPro" id="IPR042172">
    <property type="entry name" value="Adenosylhomocyst_ase-like_sf"/>
</dbReference>
<feature type="domain" description="S-adenosyl-L-homocysteine hydrolase NAD binding" evidence="10">
    <location>
        <begin position="233"/>
        <end position="395"/>
    </location>
</feature>
<feature type="binding site" evidence="5 7">
    <location>
        <begin position="341"/>
        <end position="343"/>
    </location>
    <ligand>
        <name>NAD(+)</name>
        <dbReference type="ChEBI" id="CHEBI:57540"/>
    </ligand>
</feature>
<dbReference type="FunFam" id="3.40.50.720:FF:000004">
    <property type="entry name" value="Adenosylhomocysteinase"/>
    <property type="match status" value="1"/>
</dbReference>
<feature type="binding site" evidence="5 7">
    <location>
        <position position="389"/>
    </location>
    <ligand>
        <name>NAD(+)</name>
        <dbReference type="ChEBI" id="CHEBI:57540"/>
    </ligand>
</feature>
<evidence type="ECO:0000256" key="4">
    <source>
        <dbReference type="ARBA" id="ARBA00023027"/>
    </source>
</evidence>
<dbReference type="AlphaFoldDB" id="A0A918E4F6"/>
<accession>A0A918E4F6</accession>
<keyword evidence="12" id="KW-1185">Reference proteome</keyword>
<dbReference type="SMART" id="SM00996">
    <property type="entry name" value="AdoHcyase"/>
    <property type="match status" value="1"/>
</dbReference>
<evidence type="ECO:0000256" key="3">
    <source>
        <dbReference type="ARBA" id="ARBA00022801"/>
    </source>
</evidence>
<reference evidence="11" key="2">
    <citation type="submission" date="2020-09" db="EMBL/GenBank/DDBJ databases">
        <authorList>
            <person name="Sun Q."/>
            <person name="Zhou Y."/>
        </authorList>
    </citation>
    <scope>NUCLEOTIDE SEQUENCE</scope>
    <source>
        <strain evidence="11">CGMCC 4.7430</strain>
    </source>
</reference>
<sequence>MDFKVADLSLADFGRKEIRLAEHEMPGLMAIRKEYAAAQPLRGARIMGSLHMTIQTAVLIETLVALGADVRWVSCNIFSTQDHAAAAAVVGPNGTVDDPQGVPVFAWKGETLEEYWWCTEQALAWPGGETPNMILDDGGDATMLVHKGAEYEKAGAVPPATEDDPEEWHVVIEVLKRTVTDEKRWTKVAESIKGVTEETTTGVHRLYEMHKNGQLLFPAINVNDSVTKSKFDNKYGCRHSVIDGLNRATDVLIGGKVAVVCGYGDVGKGCADALRGQGARVIVTEIDPICALQAAMDGFQVTTIDEIVGIADIFVTTTGNFMIITADHMAKMKHQAIVSNIGHFDNEIDIAGLAKVPGIERRNIKPQVDEWVFADGHSIILLAEGRLMNLGCATGHPSFVMSNSFTNQVIAQIELFTKLDEYPIGVYTLPKHLDEKVARLHLDALGVKLTELTKEQAAYIGVHVEGPYKSDHYRY</sequence>
<dbReference type="GO" id="GO:0006730">
    <property type="term" value="P:one-carbon metabolic process"/>
    <property type="evidence" value="ECO:0007669"/>
    <property type="project" value="UniProtKB-UniRule"/>
</dbReference>
<evidence type="ECO:0000256" key="1">
    <source>
        <dbReference type="ARBA" id="ARBA00007122"/>
    </source>
</evidence>
<dbReference type="RefSeq" id="WP_189138814.1">
    <property type="nucleotide sequence ID" value="NZ_BMNK01000003.1"/>
</dbReference>
<comment type="cofactor">
    <cofactor evidence="5 7 8">
        <name>NAD(+)</name>
        <dbReference type="ChEBI" id="CHEBI:57540"/>
    </cofactor>
    <text evidence="5 7 8">Binds 1 NAD(+) per subunit.</text>
</comment>
<keyword evidence="5" id="KW-0963">Cytoplasm</keyword>
<comment type="catalytic activity">
    <reaction evidence="5 8">
        <text>S-adenosyl-L-homocysteine + H2O = L-homocysteine + adenosine</text>
        <dbReference type="Rhea" id="RHEA:21708"/>
        <dbReference type="ChEBI" id="CHEBI:15377"/>
        <dbReference type="ChEBI" id="CHEBI:16335"/>
        <dbReference type="ChEBI" id="CHEBI:57856"/>
        <dbReference type="ChEBI" id="CHEBI:58199"/>
        <dbReference type="EC" id="3.13.2.1"/>
    </reaction>
</comment>
<dbReference type="EC" id="3.13.2.1" evidence="5"/>
<dbReference type="SMART" id="SM00997">
    <property type="entry name" value="AdoHcyase_NAD"/>
    <property type="match status" value="1"/>
</dbReference>
<dbReference type="PANTHER" id="PTHR23420">
    <property type="entry name" value="ADENOSYLHOMOCYSTEINASE"/>
    <property type="match status" value="1"/>
</dbReference>
<evidence type="ECO:0000259" key="10">
    <source>
        <dbReference type="SMART" id="SM00997"/>
    </source>
</evidence>
<feature type="binding site" evidence="5 7">
    <location>
        <position position="285"/>
    </location>
    <ligand>
        <name>NAD(+)</name>
        <dbReference type="ChEBI" id="CHEBI:57540"/>
    </ligand>
</feature>
<proteinExistence type="inferred from homology"/>
<comment type="subcellular location">
    <subcellularLocation>
        <location evidence="5">Cytoplasm</location>
    </subcellularLocation>
</comment>
<dbReference type="PANTHER" id="PTHR23420:SF0">
    <property type="entry name" value="ADENOSYLHOMOCYSTEINASE"/>
    <property type="match status" value="1"/>
</dbReference>
<dbReference type="InterPro" id="IPR000043">
    <property type="entry name" value="Adenosylhomocysteinase-like"/>
</dbReference>
<dbReference type="Gene3D" id="3.40.50.720">
    <property type="entry name" value="NAD(P)-binding Rossmann-like Domain"/>
    <property type="match status" value="1"/>
</dbReference>
<dbReference type="NCBIfam" id="TIGR00936">
    <property type="entry name" value="ahcY"/>
    <property type="match status" value="1"/>
</dbReference>
<feature type="binding site" evidence="5 7">
    <location>
        <begin position="199"/>
        <end position="201"/>
    </location>
    <ligand>
        <name>NAD(+)</name>
        <dbReference type="ChEBI" id="CHEBI:57540"/>
    </ligand>
</feature>
<reference evidence="11" key="1">
    <citation type="journal article" date="2014" name="Int. J. Syst. Evol. Microbiol.">
        <title>Complete genome sequence of Corynebacterium casei LMG S-19264T (=DSM 44701T), isolated from a smear-ripened cheese.</title>
        <authorList>
            <consortium name="US DOE Joint Genome Institute (JGI-PGF)"/>
            <person name="Walter F."/>
            <person name="Albersmeier A."/>
            <person name="Kalinowski J."/>
            <person name="Ruckert C."/>
        </authorList>
    </citation>
    <scope>NUCLEOTIDE SEQUENCE</scope>
    <source>
        <strain evidence="11">CGMCC 4.7430</strain>
    </source>
</reference>
<dbReference type="PIRSF" id="PIRSF001109">
    <property type="entry name" value="Ad_hcy_hydrolase"/>
    <property type="match status" value="1"/>
</dbReference>
<dbReference type="PROSITE" id="PS00739">
    <property type="entry name" value="ADOHCYASE_2"/>
    <property type="match status" value="1"/>
</dbReference>
<dbReference type="EMBL" id="BMNK01000003">
    <property type="protein sequence ID" value="GGP05749.1"/>
    <property type="molecule type" value="Genomic_DNA"/>
</dbReference>
<feature type="binding site" evidence="7">
    <location>
        <begin position="264"/>
        <end position="269"/>
    </location>
    <ligand>
        <name>NAD(+)</name>
        <dbReference type="ChEBI" id="CHEBI:57540"/>
    </ligand>
</feature>
<comment type="pathway">
    <text evidence="5 8">Amino-acid biosynthesis; L-homocysteine biosynthesis; L-homocysteine from S-adenosyl-L-homocysteine: step 1/1.</text>
</comment>
<keyword evidence="2 5" id="KW-0554">One-carbon metabolism</keyword>
<keyword evidence="3 5" id="KW-0378">Hydrolase</keyword>
<protein>
    <recommendedName>
        <fullName evidence="5">Adenosylhomocysteinase</fullName>
        <ecNumber evidence="5">3.13.2.1</ecNumber>
    </recommendedName>
    <alternativeName>
        <fullName evidence="5">S-adenosyl-L-homocysteine hydrolase</fullName>
        <shortName evidence="5">AdoHcyase</shortName>
    </alternativeName>
</protein>
<name>A0A918E4F6_9ACTN</name>
<evidence type="ECO:0000256" key="2">
    <source>
        <dbReference type="ARBA" id="ARBA00022563"/>
    </source>
</evidence>
<feature type="binding site" evidence="5 6">
    <location>
        <position position="137"/>
    </location>
    <ligand>
        <name>substrate</name>
    </ligand>
</feature>
<dbReference type="GO" id="GO:0005829">
    <property type="term" value="C:cytosol"/>
    <property type="evidence" value="ECO:0007669"/>
    <property type="project" value="TreeGrafter"/>
</dbReference>
<evidence type="ECO:0000256" key="9">
    <source>
        <dbReference type="RuleBase" id="RU004166"/>
    </source>
</evidence>
<feature type="binding site" evidence="5">
    <location>
        <begin position="262"/>
        <end position="267"/>
    </location>
    <ligand>
        <name>NAD(+)</name>
        <dbReference type="ChEBI" id="CHEBI:57540"/>
    </ligand>
</feature>
<dbReference type="SUPFAM" id="SSF51735">
    <property type="entry name" value="NAD(P)-binding Rossmann-fold domains"/>
    <property type="match status" value="1"/>
</dbReference>
<dbReference type="GO" id="GO:0071269">
    <property type="term" value="P:L-homocysteine biosynthetic process"/>
    <property type="evidence" value="ECO:0007669"/>
    <property type="project" value="UniProtKB-UniRule"/>
</dbReference>
<evidence type="ECO:0000313" key="11">
    <source>
        <dbReference type="EMBL" id="GGP05749.1"/>
    </source>
</evidence>
<organism evidence="11 12">
    <name type="scientific">Nonomuraea glycinis</name>
    <dbReference type="NCBI Taxonomy" id="2047744"/>
    <lineage>
        <taxon>Bacteria</taxon>
        <taxon>Bacillati</taxon>
        <taxon>Actinomycetota</taxon>
        <taxon>Actinomycetes</taxon>
        <taxon>Streptosporangiales</taxon>
        <taxon>Streptosporangiaceae</taxon>
        <taxon>Nonomuraea</taxon>
    </lineage>
</organism>
<dbReference type="SUPFAM" id="SSF52283">
    <property type="entry name" value="Formate/glycerate dehydrogenase catalytic domain-like"/>
    <property type="match status" value="1"/>
</dbReference>
<dbReference type="GO" id="GO:0004013">
    <property type="term" value="F:adenosylhomocysteinase activity"/>
    <property type="evidence" value="ECO:0007669"/>
    <property type="project" value="UniProtKB-UniRule"/>
</dbReference>
<comment type="similarity">
    <text evidence="1 5 9">Belongs to the adenosylhomocysteinase family.</text>
</comment>
<gene>
    <name evidence="5 11" type="primary">ahcY</name>
    <name evidence="11" type="ORF">GCM10012278_26540</name>
</gene>
<feature type="binding site" evidence="5 6">
    <location>
        <position position="198"/>
    </location>
    <ligand>
        <name>substrate</name>
    </ligand>
</feature>
<dbReference type="GO" id="GO:0033353">
    <property type="term" value="P:S-adenosylmethionine cycle"/>
    <property type="evidence" value="ECO:0007669"/>
    <property type="project" value="TreeGrafter"/>
</dbReference>
<comment type="caution">
    <text evidence="11">The sequence shown here is derived from an EMBL/GenBank/DDBJ whole genome shotgun (WGS) entry which is preliminary data.</text>
</comment>
<feature type="binding site" evidence="5 6">
    <location>
        <position position="232"/>
    </location>
    <ligand>
        <name>substrate</name>
    </ligand>
</feature>
<keyword evidence="4 5" id="KW-0520">NAD</keyword>
<dbReference type="InterPro" id="IPR020082">
    <property type="entry name" value="S-Ado-L-homoCys_hydrolase_CS"/>
</dbReference>
<dbReference type="InterPro" id="IPR036291">
    <property type="entry name" value="NAD(P)-bd_dom_sf"/>
</dbReference>
<evidence type="ECO:0000256" key="6">
    <source>
        <dbReference type="PIRSR" id="PIRSR001109-1"/>
    </source>
</evidence>
<dbReference type="Pfam" id="PF00670">
    <property type="entry name" value="AdoHcyase_NAD"/>
    <property type="match status" value="1"/>
</dbReference>
<feature type="binding site" evidence="5 6">
    <location>
        <position position="228"/>
    </location>
    <ligand>
        <name>substrate</name>
    </ligand>
</feature>
<dbReference type="HAMAP" id="MF_00563">
    <property type="entry name" value="AdoHcyase"/>
    <property type="match status" value="1"/>
</dbReference>
<feature type="binding site" evidence="5">
    <location>
        <position position="320"/>
    </location>
    <ligand>
        <name>NAD(+)</name>
        <dbReference type="ChEBI" id="CHEBI:57540"/>
    </ligand>
</feature>
<dbReference type="Gene3D" id="3.40.50.1480">
    <property type="entry name" value="Adenosylhomocysteinase-like"/>
    <property type="match status" value="1"/>
</dbReference>